<dbReference type="PROSITE" id="PS51379">
    <property type="entry name" value="4FE4S_FER_2"/>
    <property type="match status" value="1"/>
</dbReference>
<evidence type="ECO:0000256" key="3">
    <source>
        <dbReference type="ARBA" id="ARBA00023014"/>
    </source>
</evidence>
<dbReference type="Pfam" id="PF13237">
    <property type="entry name" value="Fer4_10"/>
    <property type="match status" value="1"/>
</dbReference>
<keyword evidence="6" id="KW-1185">Reference proteome</keyword>
<dbReference type="InterPro" id="IPR017900">
    <property type="entry name" value="4Fe4S_Fe_S_CS"/>
</dbReference>
<keyword evidence="1" id="KW-0479">Metal-binding</keyword>
<protein>
    <submittedName>
        <fullName evidence="5">Ferredoxin</fullName>
    </submittedName>
</protein>
<accession>A0ABV4GLW2</accession>
<organism evidence="5 6">
    <name type="scientific">Bradyrhizobium yuanmingense</name>
    <dbReference type="NCBI Taxonomy" id="108015"/>
    <lineage>
        <taxon>Bacteria</taxon>
        <taxon>Pseudomonadati</taxon>
        <taxon>Pseudomonadota</taxon>
        <taxon>Alphaproteobacteria</taxon>
        <taxon>Hyphomicrobiales</taxon>
        <taxon>Nitrobacteraceae</taxon>
        <taxon>Bradyrhizobium</taxon>
    </lineage>
</organism>
<keyword evidence="3" id="KW-0411">Iron-sulfur</keyword>
<dbReference type="EMBL" id="JBGBZN010000002">
    <property type="protein sequence ID" value="MEY9472934.1"/>
    <property type="molecule type" value="Genomic_DNA"/>
</dbReference>
<dbReference type="Proteomes" id="UP001565474">
    <property type="component" value="Unassembled WGS sequence"/>
</dbReference>
<evidence type="ECO:0000313" key="6">
    <source>
        <dbReference type="Proteomes" id="UP001565474"/>
    </source>
</evidence>
<dbReference type="InterPro" id="IPR017896">
    <property type="entry name" value="4Fe4S_Fe-S-bd"/>
</dbReference>
<dbReference type="Gene3D" id="3.30.70.20">
    <property type="match status" value="1"/>
</dbReference>
<dbReference type="SUPFAM" id="SSF54862">
    <property type="entry name" value="4Fe-4S ferredoxins"/>
    <property type="match status" value="1"/>
</dbReference>
<dbReference type="PROSITE" id="PS00198">
    <property type="entry name" value="4FE4S_FER_1"/>
    <property type="match status" value="1"/>
</dbReference>
<proteinExistence type="predicted"/>
<evidence type="ECO:0000259" key="4">
    <source>
        <dbReference type="PROSITE" id="PS51379"/>
    </source>
</evidence>
<reference evidence="5 6" key="1">
    <citation type="submission" date="2024-07" db="EMBL/GenBank/DDBJ databases">
        <title>Genomic Encyclopedia of Type Strains, Phase V (KMG-V): Genome sequencing to study the core and pangenomes of soil and plant-associated prokaryotes.</title>
        <authorList>
            <person name="Whitman W."/>
        </authorList>
    </citation>
    <scope>NUCLEOTIDE SEQUENCE [LARGE SCALE GENOMIC DNA]</scope>
    <source>
        <strain evidence="5 6">USDA 222</strain>
    </source>
</reference>
<comment type="caution">
    <text evidence="5">The sequence shown here is derived from an EMBL/GenBank/DDBJ whole genome shotgun (WGS) entry which is preliminary data.</text>
</comment>
<keyword evidence="2" id="KW-0408">Iron</keyword>
<evidence type="ECO:0000256" key="1">
    <source>
        <dbReference type="ARBA" id="ARBA00022723"/>
    </source>
</evidence>
<evidence type="ECO:0000313" key="5">
    <source>
        <dbReference type="EMBL" id="MEY9472934.1"/>
    </source>
</evidence>
<sequence length="96" mass="10611">MWSAATLRFRWELGSLRRKGEYVPFKIIASQCTGCSACEPLCPNVAISEKEGHFVIEATKCTECVGHYDEPQCVAACPIDNTCVVDRSLPRYQAPG</sequence>
<feature type="domain" description="4Fe-4S ferredoxin-type" evidence="4">
    <location>
        <begin position="23"/>
        <end position="52"/>
    </location>
</feature>
<name>A0ABV4GLW2_9BRAD</name>
<gene>
    <name evidence="5" type="ORF">ABH992_005333</name>
</gene>
<evidence type="ECO:0000256" key="2">
    <source>
        <dbReference type="ARBA" id="ARBA00023004"/>
    </source>
</evidence>